<sequence length="153" mass="16576">MNGGEAPGARAAVIADRFDLMAWHEIRAEAPELDGLARSLNRRHDHTDDLLADVFLLAYKVAPQMRERAAMHPARRVNHQVVASLADSREFAALHRETSGDPYAAALAVLAQGEALRRMLERAAEATERARRAERAGRARQEAGGTAAAGAFG</sequence>
<comment type="caution">
    <text evidence="2">The sequence shown here is derived from an EMBL/GenBank/DDBJ whole genome shotgun (WGS) entry which is preliminary data.</text>
</comment>
<protein>
    <submittedName>
        <fullName evidence="2">Uncharacterized protein</fullName>
    </submittedName>
</protein>
<dbReference type="Proteomes" id="UP000263094">
    <property type="component" value="Unassembled WGS sequence"/>
</dbReference>
<name>A0A372M3X9_9ACTN</name>
<feature type="compositionally biased region" description="Basic and acidic residues" evidence="1">
    <location>
        <begin position="127"/>
        <end position="141"/>
    </location>
</feature>
<dbReference type="EMBL" id="QUAK01000091">
    <property type="protein sequence ID" value="RFU85509.1"/>
    <property type="molecule type" value="Genomic_DNA"/>
</dbReference>
<accession>A0A372M3X9</accession>
<feature type="compositionally biased region" description="Low complexity" evidence="1">
    <location>
        <begin position="142"/>
        <end position="153"/>
    </location>
</feature>
<evidence type="ECO:0000256" key="1">
    <source>
        <dbReference type="SAM" id="MobiDB-lite"/>
    </source>
</evidence>
<feature type="region of interest" description="Disordered" evidence="1">
    <location>
        <begin position="127"/>
        <end position="153"/>
    </location>
</feature>
<evidence type="ECO:0000313" key="2">
    <source>
        <dbReference type="EMBL" id="RFU85509.1"/>
    </source>
</evidence>
<reference evidence="2 3" key="1">
    <citation type="submission" date="2018-08" db="EMBL/GenBank/DDBJ databases">
        <title>Isolation, diversity and antifungal activity of Actinobacteria from wheat.</title>
        <authorList>
            <person name="Han C."/>
        </authorList>
    </citation>
    <scope>NUCLEOTIDE SEQUENCE [LARGE SCALE GENOMIC DNA]</scope>
    <source>
        <strain evidence="2 3">NEAU-YY421</strain>
    </source>
</reference>
<proteinExistence type="predicted"/>
<gene>
    <name evidence="2" type="ORF">DY218_17190</name>
</gene>
<dbReference type="AlphaFoldDB" id="A0A372M3X9"/>
<organism evidence="2 3">
    <name type="scientific">Streptomyces triticagri</name>
    <dbReference type="NCBI Taxonomy" id="2293568"/>
    <lineage>
        <taxon>Bacteria</taxon>
        <taxon>Bacillati</taxon>
        <taxon>Actinomycetota</taxon>
        <taxon>Actinomycetes</taxon>
        <taxon>Kitasatosporales</taxon>
        <taxon>Streptomycetaceae</taxon>
        <taxon>Streptomyces</taxon>
    </lineage>
</organism>
<keyword evidence="3" id="KW-1185">Reference proteome</keyword>
<evidence type="ECO:0000313" key="3">
    <source>
        <dbReference type="Proteomes" id="UP000263094"/>
    </source>
</evidence>
<feature type="non-terminal residue" evidence="2">
    <location>
        <position position="153"/>
    </location>
</feature>